<reference evidence="3 4" key="1">
    <citation type="journal article" date="2018" name="Sci. Rep.">
        <title>Comparative genomics provides insights into the lifestyle and reveals functional heterogeneity of dark septate endophytic fungi.</title>
        <authorList>
            <person name="Knapp D.G."/>
            <person name="Nemeth J.B."/>
            <person name="Barry K."/>
            <person name="Hainaut M."/>
            <person name="Henrissat B."/>
            <person name="Johnson J."/>
            <person name="Kuo A."/>
            <person name="Lim J.H.P."/>
            <person name="Lipzen A."/>
            <person name="Nolan M."/>
            <person name="Ohm R.A."/>
            <person name="Tamas L."/>
            <person name="Grigoriev I.V."/>
            <person name="Spatafora J.W."/>
            <person name="Nagy L.G."/>
            <person name="Kovacs G.M."/>
        </authorList>
    </citation>
    <scope>NUCLEOTIDE SEQUENCE [LARGE SCALE GENOMIC DNA]</scope>
    <source>
        <strain evidence="3 4">DSE2036</strain>
    </source>
</reference>
<dbReference type="InterPro" id="IPR055497">
    <property type="entry name" value="DUF7069"/>
</dbReference>
<keyword evidence="4" id="KW-1185">Reference proteome</keyword>
<accession>A0A2V1DKF3</accession>
<dbReference type="Pfam" id="PF22939">
    <property type="entry name" value="WHD_GPIID"/>
    <property type="match status" value="1"/>
</dbReference>
<dbReference type="InterPro" id="IPR054471">
    <property type="entry name" value="GPIID_WHD"/>
</dbReference>
<protein>
    <submittedName>
        <fullName evidence="3">Uncharacterized protein</fullName>
    </submittedName>
</protein>
<sequence length="216" mass="24994">MFAKLTNDIPTIGLSGEDESEKIREELEIVLDARVDDIAKRCRLKNELRLVLKERMCEVPNRTYLWLHLTLDEVGSRRSNEKTERGPLKIVATLPNNIEQSYERILESSSDPDKAKEILQPLVSTRRPLSLEELDVALEVNADTKSCRDLNLQHEDRKKSIRGIYGLFIIIVKSRVLLIHKTAKEFPVQKNAEILGSRTCKQLLSLRECHRFMFEK</sequence>
<dbReference type="PANTHER" id="PTHR10039:SF16">
    <property type="entry name" value="GPI INOSITOL-DEACYLASE"/>
    <property type="match status" value="1"/>
</dbReference>
<dbReference type="STRING" id="97972.A0A2V1DKF3"/>
<evidence type="ECO:0000313" key="3">
    <source>
        <dbReference type="EMBL" id="PVH98093.1"/>
    </source>
</evidence>
<dbReference type="AlphaFoldDB" id="A0A2V1DKF3"/>
<dbReference type="Pfam" id="PF23239">
    <property type="entry name" value="DUF7069"/>
    <property type="match status" value="1"/>
</dbReference>
<evidence type="ECO:0000259" key="1">
    <source>
        <dbReference type="Pfam" id="PF22939"/>
    </source>
</evidence>
<organism evidence="3 4">
    <name type="scientific">Periconia macrospinosa</name>
    <dbReference type="NCBI Taxonomy" id="97972"/>
    <lineage>
        <taxon>Eukaryota</taxon>
        <taxon>Fungi</taxon>
        <taxon>Dikarya</taxon>
        <taxon>Ascomycota</taxon>
        <taxon>Pezizomycotina</taxon>
        <taxon>Dothideomycetes</taxon>
        <taxon>Pleosporomycetidae</taxon>
        <taxon>Pleosporales</taxon>
        <taxon>Massarineae</taxon>
        <taxon>Periconiaceae</taxon>
        <taxon>Periconia</taxon>
    </lineage>
</organism>
<evidence type="ECO:0000313" key="4">
    <source>
        <dbReference type="Proteomes" id="UP000244855"/>
    </source>
</evidence>
<evidence type="ECO:0000259" key="2">
    <source>
        <dbReference type="Pfam" id="PF23239"/>
    </source>
</evidence>
<dbReference type="Proteomes" id="UP000244855">
    <property type="component" value="Unassembled WGS sequence"/>
</dbReference>
<proteinExistence type="predicted"/>
<feature type="domain" description="DUF7069" evidence="2">
    <location>
        <begin position="24"/>
        <end position="79"/>
    </location>
</feature>
<dbReference type="EMBL" id="KZ805421">
    <property type="protein sequence ID" value="PVH98093.1"/>
    <property type="molecule type" value="Genomic_DNA"/>
</dbReference>
<dbReference type="PANTHER" id="PTHR10039">
    <property type="entry name" value="AMELOGENIN"/>
    <property type="match status" value="1"/>
</dbReference>
<dbReference type="OrthoDB" id="194358at2759"/>
<name>A0A2V1DKF3_9PLEO</name>
<gene>
    <name evidence="3" type="ORF">DM02DRAFT_673632</name>
</gene>
<feature type="domain" description="GPI inositol-deacylase winged helix" evidence="1">
    <location>
        <begin position="103"/>
        <end position="190"/>
    </location>
</feature>